<proteinExistence type="predicted"/>
<evidence type="ECO:0000313" key="4">
    <source>
        <dbReference type="Proteomes" id="UP000028705"/>
    </source>
</evidence>
<dbReference type="Pfam" id="PF22827">
    <property type="entry name" value="GldL_N"/>
    <property type="match status" value="1"/>
</dbReference>
<keyword evidence="1" id="KW-1133">Transmembrane helix</keyword>
<dbReference type="eggNOG" id="ENOG502Z8HM">
    <property type="taxonomic scope" value="Bacteria"/>
</dbReference>
<dbReference type="EMBL" id="JPRH01000005">
    <property type="protein sequence ID" value="KFF11750.1"/>
    <property type="molecule type" value="Genomic_DNA"/>
</dbReference>
<dbReference type="AlphaFoldDB" id="A0A086A4Y6"/>
<dbReference type="InterPro" id="IPR055087">
    <property type="entry name" value="GldL-like_N"/>
</dbReference>
<dbReference type="OrthoDB" id="1466660at2"/>
<comment type="caution">
    <text evidence="3">The sequence shown here is derived from an EMBL/GenBank/DDBJ whole genome shotgun (WGS) entry which is preliminary data.</text>
</comment>
<feature type="domain" description="Gliding motility protein GldL-like N-terminal" evidence="2">
    <location>
        <begin position="12"/>
        <end position="78"/>
    </location>
</feature>
<organism evidence="3 4">
    <name type="scientific">Chryseobacterium soli</name>
    <dbReference type="NCBI Taxonomy" id="445961"/>
    <lineage>
        <taxon>Bacteria</taxon>
        <taxon>Pseudomonadati</taxon>
        <taxon>Bacteroidota</taxon>
        <taxon>Flavobacteriia</taxon>
        <taxon>Flavobacteriales</taxon>
        <taxon>Weeksellaceae</taxon>
        <taxon>Chryseobacterium group</taxon>
        <taxon>Chryseobacterium</taxon>
    </lineage>
</organism>
<keyword evidence="1" id="KW-0812">Transmembrane</keyword>
<dbReference type="InterPro" id="IPR019852">
    <property type="entry name" value="Motility-assoc_prot_GldL"/>
</dbReference>
<dbReference type="NCBIfam" id="TIGR03513">
    <property type="entry name" value="GldL_gliding"/>
    <property type="match status" value="1"/>
</dbReference>
<dbReference type="Proteomes" id="UP000028705">
    <property type="component" value="Unassembled WGS sequence"/>
</dbReference>
<evidence type="ECO:0000256" key="1">
    <source>
        <dbReference type="SAM" id="Phobius"/>
    </source>
</evidence>
<accession>A0A086A4Y6</accession>
<gene>
    <name evidence="3" type="ORF">IW15_13680</name>
</gene>
<evidence type="ECO:0000313" key="3">
    <source>
        <dbReference type="EMBL" id="KFF11750.1"/>
    </source>
</evidence>
<keyword evidence="1" id="KW-0472">Membrane</keyword>
<sequence length="231" mass="25823">MFKTKDAWMNFFYSFGAAIVILGAWLKITHITLGPINGNMALTVGLITEAIIFIIFAFDPPKSEESYAWENVYPELLDKHANPNPIHSNISSKNGAAAQFAELENSLSTKLDKMLADAKLDVQLFDRLRTGIDKFSNSVDQINQTVDVSASTHKYNDQLNKAAQHMESMNALYAMQLESGKRQSEFANKYVADMQKSAEHSEKFNQELQGLTSNLNNLNRVYGGMLTAMKS</sequence>
<dbReference type="STRING" id="445961.IW15_13680"/>
<dbReference type="RefSeq" id="WP_034712033.1">
    <property type="nucleotide sequence ID" value="NZ_JAODPJ010000004.1"/>
</dbReference>
<feature type="transmembrane region" description="Helical" evidence="1">
    <location>
        <begin position="40"/>
        <end position="58"/>
    </location>
</feature>
<protein>
    <submittedName>
        <fullName evidence="3">Gliding motility protein GldL</fullName>
    </submittedName>
</protein>
<keyword evidence="4" id="KW-1185">Reference proteome</keyword>
<reference evidence="3 4" key="1">
    <citation type="submission" date="2014-07" db="EMBL/GenBank/DDBJ databases">
        <title>Genome of Chryseobacterium soli DSM 19298.</title>
        <authorList>
            <person name="Stropko S.J."/>
            <person name="Pipes S.E."/>
            <person name="Newman J."/>
        </authorList>
    </citation>
    <scope>NUCLEOTIDE SEQUENCE [LARGE SCALE GENOMIC DNA]</scope>
    <source>
        <strain evidence="3 4">DSM 19298</strain>
    </source>
</reference>
<feature type="transmembrane region" description="Helical" evidence="1">
    <location>
        <begin position="7"/>
        <end position="28"/>
    </location>
</feature>
<name>A0A086A4Y6_9FLAO</name>
<evidence type="ECO:0000259" key="2">
    <source>
        <dbReference type="Pfam" id="PF22827"/>
    </source>
</evidence>